<evidence type="ECO:0000256" key="4">
    <source>
        <dbReference type="ARBA" id="ARBA00022840"/>
    </source>
</evidence>
<evidence type="ECO:0000259" key="7">
    <source>
        <dbReference type="PROSITE" id="PS50011"/>
    </source>
</evidence>
<dbReference type="GO" id="GO:0004674">
    <property type="term" value="F:protein serine/threonine kinase activity"/>
    <property type="evidence" value="ECO:0007669"/>
    <property type="project" value="UniProtKB-KW"/>
</dbReference>
<organism evidence="8 9">
    <name type="scientific">Cinnamomum micranthum f. kanehirae</name>
    <dbReference type="NCBI Taxonomy" id="337451"/>
    <lineage>
        <taxon>Eukaryota</taxon>
        <taxon>Viridiplantae</taxon>
        <taxon>Streptophyta</taxon>
        <taxon>Embryophyta</taxon>
        <taxon>Tracheophyta</taxon>
        <taxon>Spermatophyta</taxon>
        <taxon>Magnoliopsida</taxon>
        <taxon>Magnoliidae</taxon>
        <taxon>Laurales</taxon>
        <taxon>Lauraceae</taxon>
        <taxon>Cinnamomum</taxon>
    </lineage>
</organism>
<dbReference type="STRING" id="337451.A0A443NUS3"/>
<dbReference type="AlphaFoldDB" id="A0A443NUS3"/>
<evidence type="ECO:0000256" key="6">
    <source>
        <dbReference type="RuleBase" id="RU000304"/>
    </source>
</evidence>
<keyword evidence="4 5" id="KW-0067">ATP-binding</keyword>
<sequence length="363" mass="40011">MELSMKDIEVATRGFSLDRLIGKGSHGCVYKGILKGGEIIAVKKASMGLQLLKDYSKLDNEIEILSSLRSPCIVNLLGVSQDASMKVLITEFMPHGSLEYYLHNDSCPPSWFRRAVMALQLARAVLALHESTPPVIHRDIKSANILLDSDWNARLADFGLAVRGNFVNGSPDLYSSISISSSSSGSSDSSDMSLNADMTIQSLAVPAGTIGYLDPCYTTPAHLSTKNDVFSFGVVLLEIVSSRRAMDTAFEPTSIVDWALPLIENDQIRDVCDSRVALPSFMKGAIRRMLAVAVRCVSHKKERRPSMAEIVRELQGVVEWGQFSFWGLLRCSLLRRFSYLNLKRKQTTRTVVCKADEGDLVGN</sequence>
<dbReference type="PROSITE" id="PS50011">
    <property type="entry name" value="PROTEIN_KINASE_DOM"/>
    <property type="match status" value="1"/>
</dbReference>
<evidence type="ECO:0000256" key="2">
    <source>
        <dbReference type="ARBA" id="ARBA00022741"/>
    </source>
</evidence>
<dbReference type="Gene3D" id="3.30.200.20">
    <property type="entry name" value="Phosphorylase Kinase, domain 1"/>
    <property type="match status" value="1"/>
</dbReference>
<name>A0A443NUS3_9MAGN</name>
<evidence type="ECO:0000313" key="9">
    <source>
        <dbReference type="Proteomes" id="UP000283530"/>
    </source>
</evidence>
<dbReference type="SMART" id="SM00220">
    <property type="entry name" value="S_TKc"/>
    <property type="match status" value="1"/>
</dbReference>
<protein>
    <submittedName>
        <fullName evidence="8">Serine/threonine-protein kinase-like protein</fullName>
    </submittedName>
</protein>
<comment type="similarity">
    <text evidence="6">Belongs to the protein kinase superfamily.</text>
</comment>
<comment type="caution">
    <text evidence="8">The sequence shown here is derived from an EMBL/GenBank/DDBJ whole genome shotgun (WGS) entry which is preliminary data.</text>
</comment>
<dbReference type="InterPro" id="IPR008271">
    <property type="entry name" value="Ser/Thr_kinase_AS"/>
</dbReference>
<keyword evidence="2 5" id="KW-0547">Nucleotide-binding</keyword>
<dbReference type="PIRSF" id="PIRSF000654">
    <property type="entry name" value="Integrin-linked_kinase"/>
    <property type="match status" value="1"/>
</dbReference>
<evidence type="ECO:0000313" key="8">
    <source>
        <dbReference type="EMBL" id="RWR82243.1"/>
    </source>
</evidence>
<feature type="domain" description="Protein kinase" evidence="7">
    <location>
        <begin position="15"/>
        <end position="318"/>
    </location>
</feature>
<evidence type="ECO:0000256" key="1">
    <source>
        <dbReference type="ARBA" id="ARBA00022679"/>
    </source>
</evidence>
<evidence type="ECO:0000256" key="3">
    <source>
        <dbReference type="ARBA" id="ARBA00022777"/>
    </source>
</evidence>
<dbReference type="Proteomes" id="UP000283530">
    <property type="component" value="Unassembled WGS sequence"/>
</dbReference>
<reference evidence="8 9" key="1">
    <citation type="journal article" date="2019" name="Nat. Plants">
        <title>Stout camphor tree genome fills gaps in understanding of flowering plant genome evolution.</title>
        <authorList>
            <person name="Chaw S.M."/>
            <person name="Liu Y.C."/>
            <person name="Wu Y.W."/>
            <person name="Wang H.Y."/>
            <person name="Lin C.I."/>
            <person name="Wu C.S."/>
            <person name="Ke H.M."/>
            <person name="Chang L.Y."/>
            <person name="Hsu C.Y."/>
            <person name="Yang H.T."/>
            <person name="Sudianto E."/>
            <person name="Hsu M.H."/>
            <person name="Wu K.P."/>
            <person name="Wang L.N."/>
            <person name="Leebens-Mack J.H."/>
            <person name="Tsai I.J."/>
        </authorList>
    </citation>
    <scope>NUCLEOTIDE SEQUENCE [LARGE SCALE GENOMIC DNA]</scope>
    <source>
        <strain evidence="9">cv. Chaw 1501</strain>
        <tissue evidence="8">Young leaves</tissue>
    </source>
</reference>
<dbReference type="PANTHER" id="PTHR46146">
    <property type="entry name" value="SERINE/THREONINE-PROTEIN KINASE-LIKE PROTEIN CCR4"/>
    <property type="match status" value="1"/>
</dbReference>
<dbReference type="SUPFAM" id="SSF56112">
    <property type="entry name" value="Protein kinase-like (PK-like)"/>
    <property type="match status" value="1"/>
</dbReference>
<keyword evidence="3 8" id="KW-0418">Kinase</keyword>
<dbReference type="GO" id="GO:0005524">
    <property type="term" value="F:ATP binding"/>
    <property type="evidence" value="ECO:0007669"/>
    <property type="project" value="UniProtKB-UniRule"/>
</dbReference>
<feature type="binding site" evidence="5">
    <location>
        <position position="44"/>
    </location>
    <ligand>
        <name>ATP</name>
        <dbReference type="ChEBI" id="CHEBI:30616"/>
    </ligand>
</feature>
<dbReference type="InterPro" id="IPR017441">
    <property type="entry name" value="Protein_kinase_ATP_BS"/>
</dbReference>
<dbReference type="InterPro" id="IPR011009">
    <property type="entry name" value="Kinase-like_dom_sf"/>
</dbReference>
<gene>
    <name evidence="8" type="ORF">CKAN_01095700</name>
</gene>
<dbReference type="PROSITE" id="PS00108">
    <property type="entry name" value="PROTEIN_KINASE_ST"/>
    <property type="match status" value="1"/>
</dbReference>
<keyword evidence="1" id="KW-0808">Transferase</keyword>
<proteinExistence type="inferred from homology"/>
<accession>A0A443NUS3</accession>
<dbReference type="Gene3D" id="1.10.510.10">
    <property type="entry name" value="Transferase(Phosphotransferase) domain 1"/>
    <property type="match status" value="1"/>
</dbReference>
<dbReference type="PANTHER" id="PTHR46146:SF23">
    <property type="entry name" value="PROTEIN KINASE DOMAIN-CONTAINING PROTEIN"/>
    <property type="match status" value="1"/>
</dbReference>
<keyword evidence="9" id="KW-1185">Reference proteome</keyword>
<dbReference type="InterPro" id="IPR000719">
    <property type="entry name" value="Prot_kinase_dom"/>
</dbReference>
<dbReference type="PROSITE" id="PS00107">
    <property type="entry name" value="PROTEIN_KINASE_ATP"/>
    <property type="match status" value="1"/>
</dbReference>
<dbReference type="EMBL" id="QPKB01000004">
    <property type="protein sequence ID" value="RWR82243.1"/>
    <property type="molecule type" value="Genomic_DNA"/>
</dbReference>
<dbReference type="Pfam" id="PF00069">
    <property type="entry name" value="Pkinase"/>
    <property type="match status" value="1"/>
</dbReference>
<dbReference type="OrthoDB" id="4062651at2759"/>
<keyword evidence="6" id="KW-0723">Serine/threonine-protein kinase</keyword>
<evidence type="ECO:0000256" key="5">
    <source>
        <dbReference type="PROSITE-ProRule" id="PRU10141"/>
    </source>
</evidence>